<dbReference type="GO" id="GO:0051301">
    <property type="term" value="P:cell division"/>
    <property type="evidence" value="ECO:0007669"/>
    <property type="project" value="UniProtKB-KW"/>
</dbReference>
<evidence type="ECO:0000256" key="4">
    <source>
        <dbReference type="ARBA" id="ARBA00023015"/>
    </source>
</evidence>
<keyword evidence="10" id="KW-1185">Reference proteome</keyword>
<dbReference type="EMBL" id="CP132191">
    <property type="protein sequence ID" value="WLP85170.1"/>
    <property type="molecule type" value="Genomic_DNA"/>
</dbReference>
<dbReference type="PROSITE" id="PS51740">
    <property type="entry name" value="SPOVT_ABRB"/>
    <property type="match status" value="2"/>
</dbReference>
<accession>A0ABY9HAG1</accession>
<evidence type="ECO:0000256" key="5">
    <source>
        <dbReference type="ARBA" id="ARBA00023125"/>
    </source>
</evidence>
<dbReference type="CDD" id="cd16320">
    <property type="entry name" value="MraZ_N"/>
    <property type="match status" value="1"/>
</dbReference>
<dbReference type="SUPFAM" id="SSF89447">
    <property type="entry name" value="AbrB/MazE/MraZ-like"/>
    <property type="match status" value="1"/>
</dbReference>
<evidence type="ECO:0000313" key="10">
    <source>
        <dbReference type="Proteomes" id="UP001237011"/>
    </source>
</evidence>
<evidence type="ECO:0000256" key="3">
    <source>
        <dbReference type="ARBA" id="ARBA00022737"/>
    </source>
</evidence>
<dbReference type="InterPro" id="IPR038619">
    <property type="entry name" value="MraZ_sf"/>
</dbReference>
<dbReference type="InterPro" id="IPR007159">
    <property type="entry name" value="SpoVT-AbrB_dom"/>
</dbReference>
<dbReference type="Pfam" id="PF02381">
    <property type="entry name" value="MraZ"/>
    <property type="match status" value="2"/>
</dbReference>
<feature type="domain" description="SpoVT-AbrB" evidence="8">
    <location>
        <begin position="75"/>
        <end position="118"/>
    </location>
</feature>
<dbReference type="Proteomes" id="UP001237011">
    <property type="component" value="Chromosome"/>
</dbReference>
<keyword evidence="4 7" id="KW-0805">Transcription regulation</keyword>
<dbReference type="RefSeq" id="WP_305937609.1">
    <property type="nucleotide sequence ID" value="NZ_CP132191.1"/>
</dbReference>
<evidence type="ECO:0000256" key="1">
    <source>
        <dbReference type="ARBA" id="ARBA00013860"/>
    </source>
</evidence>
<comment type="similarity">
    <text evidence="7">Belongs to the MraZ family.</text>
</comment>
<keyword evidence="3" id="KW-0677">Repeat</keyword>
<evidence type="ECO:0000313" key="9">
    <source>
        <dbReference type="EMBL" id="WLP85170.1"/>
    </source>
</evidence>
<organism evidence="9 10">
    <name type="scientific">Mycoplasma seminis</name>
    <dbReference type="NCBI Taxonomy" id="512749"/>
    <lineage>
        <taxon>Bacteria</taxon>
        <taxon>Bacillati</taxon>
        <taxon>Mycoplasmatota</taxon>
        <taxon>Mollicutes</taxon>
        <taxon>Mycoplasmataceae</taxon>
        <taxon>Mycoplasma</taxon>
    </lineage>
</organism>
<evidence type="ECO:0000256" key="7">
    <source>
        <dbReference type="HAMAP-Rule" id="MF_01008"/>
    </source>
</evidence>
<proteinExistence type="inferred from homology"/>
<comment type="subcellular location">
    <subcellularLocation>
        <location evidence="7">Cytoplasm</location>
        <location evidence="7">Nucleoid</location>
    </subcellularLocation>
</comment>
<dbReference type="PANTHER" id="PTHR34701:SF1">
    <property type="entry name" value="TRANSCRIPTIONAL REGULATOR MRAZ"/>
    <property type="match status" value="1"/>
</dbReference>
<dbReference type="InterPro" id="IPR035644">
    <property type="entry name" value="MraZ_C"/>
</dbReference>
<dbReference type="InterPro" id="IPR035642">
    <property type="entry name" value="MraZ_N"/>
</dbReference>
<evidence type="ECO:0000256" key="6">
    <source>
        <dbReference type="ARBA" id="ARBA00023163"/>
    </source>
</evidence>
<feature type="domain" description="SpoVT-AbrB" evidence="8">
    <location>
        <begin position="4"/>
        <end position="46"/>
    </location>
</feature>
<dbReference type="InterPro" id="IPR037914">
    <property type="entry name" value="SpoVT-AbrB_sf"/>
</dbReference>
<gene>
    <name evidence="7" type="primary">mraZ</name>
    <name evidence="9" type="ORF">Q8852_02490</name>
</gene>
<dbReference type="PANTHER" id="PTHR34701">
    <property type="entry name" value="TRANSCRIPTIONAL REGULATOR MRAZ"/>
    <property type="match status" value="1"/>
</dbReference>
<keyword evidence="5 7" id="KW-0238">DNA-binding</keyword>
<evidence type="ECO:0000256" key="2">
    <source>
        <dbReference type="ARBA" id="ARBA00022490"/>
    </source>
</evidence>
<keyword evidence="6 7" id="KW-0804">Transcription</keyword>
<dbReference type="HAMAP" id="MF_01008">
    <property type="entry name" value="MraZ"/>
    <property type="match status" value="1"/>
</dbReference>
<keyword evidence="2 7" id="KW-0963">Cytoplasm</keyword>
<name>A0ABY9HAG1_9MOLU</name>
<evidence type="ECO:0000259" key="8">
    <source>
        <dbReference type="PROSITE" id="PS51740"/>
    </source>
</evidence>
<sequence length="144" mass="16491">MYGSQTRNIDDKNRVVLPPVFRDELGSKLYITIGFDGNAEIRSEKGFQSYISMIEDKSRFDVKTRTLARYLFGNTFEVVLDNQNRIPLPKAIIEKLAIQKEVLFIGVGSIVELWAKEKYDEISNQFTVEDMASLAQFLSQDVSK</sequence>
<comment type="subunit">
    <text evidence="7">Forms oligomers.</text>
</comment>
<dbReference type="Gene3D" id="3.40.1550.20">
    <property type="entry name" value="Transcriptional regulator MraZ domain"/>
    <property type="match status" value="1"/>
</dbReference>
<reference evidence="9" key="1">
    <citation type="submission" date="2023-08" db="EMBL/GenBank/DDBJ databases">
        <title>Complete genome sequence of Mycoplasma seminis 2200.</title>
        <authorList>
            <person name="Spergser J."/>
        </authorList>
    </citation>
    <scope>NUCLEOTIDE SEQUENCE [LARGE SCALE GENOMIC DNA]</scope>
    <source>
        <strain evidence="9">2200</strain>
    </source>
</reference>
<dbReference type="InterPro" id="IPR020603">
    <property type="entry name" value="MraZ_dom"/>
</dbReference>
<dbReference type="InterPro" id="IPR003444">
    <property type="entry name" value="MraZ"/>
</dbReference>
<protein>
    <recommendedName>
        <fullName evidence="1 7">Transcriptional regulator MraZ</fullName>
    </recommendedName>
</protein>
<keyword evidence="9" id="KW-0131">Cell cycle</keyword>
<keyword evidence="9" id="KW-0132">Cell division</keyword>
<dbReference type="CDD" id="cd16321">
    <property type="entry name" value="MraZ_C"/>
    <property type="match status" value="1"/>
</dbReference>